<dbReference type="Pfam" id="PF07738">
    <property type="entry name" value="Sad1_UNC"/>
    <property type="match status" value="2"/>
</dbReference>
<dbReference type="GO" id="GO:0005635">
    <property type="term" value="C:nuclear envelope"/>
    <property type="evidence" value="ECO:0007669"/>
    <property type="project" value="TreeGrafter"/>
</dbReference>
<reference evidence="8 9" key="1">
    <citation type="journal article" date="2018" name="Plant J.">
        <title>Genome sequences of Chlorella sorokiniana UTEX 1602 and Micractinium conductrix SAG 241.80: implications to maltose excretion by a green alga.</title>
        <authorList>
            <person name="Arriola M.B."/>
            <person name="Velmurugan N."/>
            <person name="Zhang Y."/>
            <person name="Plunkett M.H."/>
            <person name="Hondzo H."/>
            <person name="Barney B.M."/>
        </authorList>
    </citation>
    <scope>NUCLEOTIDE SEQUENCE [LARGE SCALE GENOMIC DNA]</scope>
    <source>
        <strain evidence="8 9">SAG 241.80</strain>
    </source>
</reference>
<dbReference type="InterPro" id="IPR012919">
    <property type="entry name" value="SUN_dom"/>
</dbReference>
<evidence type="ECO:0000313" key="9">
    <source>
        <dbReference type="Proteomes" id="UP000239649"/>
    </source>
</evidence>
<feature type="coiled-coil region" evidence="5">
    <location>
        <begin position="111"/>
        <end position="138"/>
    </location>
</feature>
<keyword evidence="5" id="KW-0175">Coiled coil</keyword>
<evidence type="ECO:0000256" key="5">
    <source>
        <dbReference type="SAM" id="Coils"/>
    </source>
</evidence>
<comment type="caution">
    <text evidence="8">The sequence shown here is derived from an EMBL/GenBank/DDBJ whole genome shotgun (WGS) entry which is preliminary data.</text>
</comment>
<evidence type="ECO:0000256" key="4">
    <source>
        <dbReference type="ARBA" id="ARBA00023136"/>
    </source>
</evidence>
<feature type="region of interest" description="Disordered" evidence="6">
    <location>
        <begin position="301"/>
        <end position="334"/>
    </location>
</feature>
<gene>
    <name evidence="8" type="ORF">C2E20_2063</name>
</gene>
<dbReference type="OrthoDB" id="342281at2759"/>
<feature type="domain" description="SUN" evidence="7">
    <location>
        <begin position="195"/>
        <end position="424"/>
    </location>
</feature>
<comment type="subcellular location">
    <subcellularLocation>
        <location evidence="1">Membrane</location>
    </subcellularLocation>
</comment>
<evidence type="ECO:0000259" key="7">
    <source>
        <dbReference type="PROSITE" id="PS51469"/>
    </source>
</evidence>
<feature type="compositionally biased region" description="Gly residues" evidence="6">
    <location>
        <begin position="317"/>
        <end position="326"/>
    </location>
</feature>
<dbReference type="PANTHER" id="PTHR12911:SF8">
    <property type="entry name" value="KLAROID PROTEIN-RELATED"/>
    <property type="match status" value="1"/>
</dbReference>
<dbReference type="Gene3D" id="2.60.120.260">
    <property type="entry name" value="Galactose-binding domain-like"/>
    <property type="match status" value="1"/>
</dbReference>
<protein>
    <submittedName>
        <fullName evidence="8">SAD1 UNC-84 domain 1-like</fullName>
    </submittedName>
</protein>
<dbReference type="STRING" id="554055.A0A2P6VLF8"/>
<dbReference type="PROSITE" id="PS51469">
    <property type="entry name" value="SUN"/>
    <property type="match status" value="1"/>
</dbReference>
<accession>A0A2P6VLF8</accession>
<dbReference type="PANTHER" id="PTHR12911">
    <property type="entry name" value="SAD1/UNC-84-LIKE PROTEIN-RELATED"/>
    <property type="match status" value="1"/>
</dbReference>
<dbReference type="GO" id="GO:0043495">
    <property type="term" value="F:protein-membrane adaptor activity"/>
    <property type="evidence" value="ECO:0007669"/>
    <property type="project" value="TreeGrafter"/>
</dbReference>
<dbReference type="GO" id="GO:0016020">
    <property type="term" value="C:membrane"/>
    <property type="evidence" value="ECO:0007669"/>
    <property type="project" value="UniProtKB-SubCell"/>
</dbReference>
<sequence length="433" mass="43373">MAALGRRLSALRPAGELHAPRIGWPAAALLALLLLGGVLAARQARAGGARVAALQRQLISHAEAAAAAAGKLERRLAELQHSVQVVGARQEAADAALASLQGSCTSQAGAAAELRSQLSEARNDVAQLQAAVVQAAASTGGGAAGSDAAAAAAVAAGERGLRQVAREEIEVQLDLLTADRTGLPDWALASAGGAVVAHSPTHSPPTTGEGAASRLGALRDRLQGWPPMPAGAVHPLASKLLLSPISQPGACLPLVSSSGWVDIRLARPIIPTAVSYQHIPAAVAHDIRSAPRNLTLLGFRGAPPPPAEGHGYSREGSLGGAAGLSGEGSRAGSADVHPDALGASGALLLGHFTYDAHARSSAAVQTFTLARPPARAAAAPGQQPEHAGAAAAPAIDHIRLVVGSNHGHAGYTCLYRLRMHGTPVGPAGNGAPE</sequence>
<evidence type="ECO:0000313" key="8">
    <source>
        <dbReference type="EMBL" id="PSC74918.1"/>
    </source>
</evidence>
<dbReference type="AlphaFoldDB" id="A0A2P6VLF8"/>
<evidence type="ECO:0000256" key="1">
    <source>
        <dbReference type="ARBA" id="ARBA00004370"/>
    </source>
</evidence>
<keyword evidence="4" id="KW-0472">Membrane</keyword>
<dbReference type="InterPro" id="IPR045119">
    <property type="entry name" value="SUN1-5"/>
</dbReference>
<keyword evidence="3" id="KW-1133">Transmembrane helix</keyword>
<keyword evidence="9" id="KW-1185">Reference proteome</keyword>
<name>A0A2P6VLF8_9CHLO</name>
<keyword evidence="2" id="KW-0812">Transmembrane</keyword>
<dbReference type="EMBL" id="LHPF02000003">
    <property type="protein sequence ID" value="PSC74918.1"/>
    <property type="molecule type" value="Genomic_DNA"/>
</dbReference>
<evidence type="ECO:0000256" key="3">
    <source>
        <dbReference type="ARBA" id="ARBA00022989"/>
    </source>
</evidence>
<dbReference type="Proteomes" id="UP000239649">
    <property type="component" value="Unassembled WGS sequence"/>
</dbReference>
<proteinExistence type="predicted"/>
<organism evidence="8 9">
    <name type="scientific">Micractinium conductrix</name>
    <dbReference type="NCBI Taxonomy" id="554055"/>
    <lineage>
        <taxon>Eukaryota</taxon>
        <taxon>Viridiplantae</taxon>
        <taxon>Chlorophyta</taxon>
        <taxon>core chlorophytes</taxon>
        <taxon>Trebouxiophyceae</taxon>
        <taxon>Chlorellales</taxon>
        <taxon>Chlorellaceae</taxon>
        <taxon>Chlorella clade</taxon>
        <taxon>Micractinium</taxon>
    </lineage>
</organism>
<evidence type="ECO:0000256" key="6">
    <source>
        <dbReference type="SAM" id="MobiDB-lite"/>
    </source>
</evidence>
<evidence type="ECO:0000256" key="2">
    <source>
        <dbReference type="ARBA" id="ARBA00022692"/>
    </source>
</evidence>